<reference evidence="1" key="1">
    <citation type="journal article" date="2014" name="Front. Microbiol.">
        <title>High frequency of phylogenetically diverse reductive dehalogenase-homologous genes in deep subseafloor sedimentary metagenomes.</title>
        <authorList>
            <person name="Kawai M."/>
            <person name="Futagami T."/>
            <person name="Toyoda A."/>
            <person name="Takaki Y."/>
            <person name="Nishi S."/>
            <person name="Hori S."/>
            <person name="Arai W."/>
            <person name="Tsubouchi T."/>
            <person name="Morono Y."/>
            <person name="Uchiyama I."/>
            <person name="Ito T."/>
            <person name="Fujiyama A."/>
            <person name="Inagaki F."/>
            <person name="Takami H."/>
        </authorList>
    </citation>
    <scope>NUCLEOTIDE SEQUENCE</scope>
    <source>
        <strain evidence="1">Expedition CK06-06</strain>
    </source>
</reference>
<name>X1TNQ9_9ZZZZ</name>
<proteinExistence type="predicted"/>
<sequence length="67" mass="7994">MKWKVKVNRYKGQVKVCIPKELSRLARLQRCKYVQMDLDRTGNIIMEAFDAREHRKVEGRIDQVGFN</sequence>
<evidence type="ECO:0008006" key="2">
    <source>
        <dbReference type="Google" id="ProtNLM"/>
    </source>
</evidence>
<protein>
    <recommendedName>
        <fullName evidence="2">SpoVT-AbrB domain-containing protein</fullName>
    </recommendedName>
</protein>
<evidence type="ECO:0000313" key="1">
    <source>
        <dbReference type="EMBL" id="GAI89220.1"/>
    </source>
</evidence>
<gene>
    <name evidence="1" type="ORF">S12H4_39906</name>
</gene>
<organism evidence="1">
    <name type="scientific">marine sediment metagenome</name>
    <dbReference type="NCBI Taxonomy" id="412755"/>
    <lineage>
        <taxon>unclassified sequences</taxon>
        <taxon>metagenomes</taxon>
        <taxon>ecological metagenomes</taxon>
    </lineage>
</organism>
<dbReference type="EMBL" id="BARW01024168">
    <property type="protein sequence ID" value="GAI89220.1"/>
    <property type="molecule type" value="Genomic_DNA"/>
</dbReference>
<accession>X1TNQ9</accession>
<dbReference type="AlphaFoldDB" id="X1TNQ9"/>
<comment type="caution">
    <text evidence="1">The sequence shown here is derived from an EMBL/GenBank/DDBJ whole genome shotgun (WGS) entry which is preliminary data.</text>
</comment>